<dbReference type="InterPro" id="IPR015410">
    <property type="entry name" value="DUF1985"/>
</dbReference>
<sequence>MDLLELPKRLLPALREALNDDEYEELKESKLGIFIKFKEMNFDWALMLAYYMLGFQLDIKKKYELWCLVGPEPVRFSLIEFEHLTGLNCNYFEDTENLRCVIIASCERCGDWSRDDRMWLGYLVIFTGFIEGRKYSTATRACLARVLMDLEVFENYPWGRVAFKVWVYFAMPELGVNSGRPLPNRPSPPLLAYSGGKGRKCLQEAIRRYSHVVHYIEKDFDEMFPKCDDEAEDTTADNIIKIMFNAPKYWKWTMDCWEAAGTKAWTNPLKTVLRPQKKGSKEPPADDRKEALTDERKEAPAEDRSKSSIGVDGMSKAQIEQGFKDLVDSMRDGFQMCLQEIKLIGDRLEAVEKNVGISKKRLHLMIFNSLLQLSINVGTKSGLVMKPLPKSQDVVSLGKVLGNKTETWMLSICMSEHSESVNGAKPGQKDAQEQSGSTTSSSSKELSLVIANVNDPKMTEAKVTEPTVDPSVVLLDKGIPTKPNIQQQEDRRHTKKDIALVFFRGSSIAKVIIPNTKIVHGYDPFAPVDKKRTDVLIDWLKLDICYKTTVAKKPPACPSLWYYILRSLLAWLTDSVSYKHFANLKRFGGGEEDVDVLYAPVNYNNDHWIAIWISIPNKHIVVWDSILKHIKPAVLDEARCGDCDVFALKYIECHMLEMSFPAAFSDKNGKAIGKKLAVDIFEETLSLEGKDNEDYDAIRASSLTTIYLFQILKTYIIFFFILLFDFPILNVIFTIINLFSNIREISSILPRYRFHLEASYHLLPLHLKLH</sequence>
<keyword evidence="8" id="KW-1185">Reference proteome</keyword>
<keyword evidence="5" id="KW-1133">Transmembrane helix</keyword>
<evidence type="ECO:0000256" key="4">
    <source>
        <dbReference type="SAM" id="MobiDB-lite"/>
    </source>
</evidence>
<organism evidence="7 8">
    <name type="scientific">Brassica oleracea var. oleracea</name>
    <dbReference type="NCBI Taxonomy" id="109376"/>
    <lineage>
        <taxon>Eukaryota</taxon>
        <taxon>Viridiplantae</taxon>
        <taxon>Streptophyta</taxon>
        <taxon>Embryophyta</taxon>
        <taxon>Tracheophyta</taxon>
        <taxon>Spermatophyta</taxon>
        <taxon>Magnoliopsida</taxon>
        <taxon>eudicotyledons</taxon>
        <taxon>Gunneridae</taxon>
        <taxon>Pentapetalae</taxon>
        <taxon>rosids</taxon>
        <taxon>malvids</taxon>
        <taxon>Brassicales</taxon>
        <taxon>Brassicaceae</taxon>
        <taxon>Brassiceae</taxon>
        <taxon>Brassica</taxon>
    </lineage>
</organism>
<dbReference type="Pfam" id="PF09331">
    <property type="entry name" value="DUF1985"/>
    <property type="match status" value="1"/>
</dbReference>
<feature type="region of interest" description="Disordered" evidence="4">
    <location>
        <begin position="419"/>
        <end position="444"/>
    </location>
</feature>
<dbReference type="PROSITE" id="PS50600">
    <property type="entry name" value="ULP_PROTEASE"/>
    <property type="match status" value="1"/>
</dbReference>
<evidence type="ECO:0000259" key="6">
    <source>
        <dbReference type="PROSITE" id="PS50600"/>
    </source>
</evidence>
<feature type="region of interest" description="Disordered" evidence="4">
    <location>
        <begin position="270"/>
        <end position="311"/>
    </location>
</feature>
<evidence type="ECO:0000313" key="8">
    <source>
        <dbReference type="Proteomes" id="UP000032141"/>
    </source>
</evidence>
<dbReference type="PANTHER" id="PTHR48449">
    <property type="entry name" value="DUF1985 DOMAIN-CONTAINING PROTEIN"/>
    <property type="match status" value="1"/>
</dbReference>
<dbReference type="Gene3D" id="3.40.395.10">
    <property type="entry name" value="Adenoviral Proteinase, Chain A"/>
    <property type="match status" value="1"/>
</dbReference>
<reference evidence="7 8" key="1">
    <citation type="journal article" date="2014" name="Genome Biol.">
        <title>Transcriptome and methylome profiling reveals relics of genome dominance in the mesopolyploid Brassica oleracea.</title>
        <authorList>
            <person name="Parkin I.A."/>
            <person name="Koh C."/>
            <person name="Tang H."/>
            <person name="Robinson S.J."/>
            <person name="Kagale S."/>
            <person name="Clarke W.E."/>
            <person name="Town C.D."/>
            <person name="Nixon J."/>
            <person name="Krishnakumar V."/>
            <person name="Bidwell S.L."/>
            <person name="Denoeud F."/>
            <person name="Belcram H."/>
            <person name="Links M.G."/>
            <person name="Just J."/>
            <person name="Clarke C."/>
            <person name="Bender T."/>
            <person name="Huebert T."/>
            <person name="Mason A.S."/>
            <person name="Pires J.C."/>
            <person name="Barker G."/>
            <person name="Moore J."/>
            <person name="Walley P.G."/>
            <person name="Manoli S."/>
            <person name="Batley J."/>
            <person name="Edwards D."/>
            <person name="Nelson M.N."/>
            <person name="Wang X."/>
            <person name="Paterson A.H."/>
            <person name="King G."/>
            <person name="Bancroft I."/>
            <person name="Chalhoub B."/>
            <person name="Sharpe A.G."/>
        </authorList>
    </citation>
    <scope>NUCLEOTIDE SEQUENCE</scope>
    <source>
        <strain evidence="7 8">cv. TO1000</strain>
    </source>
</reference>
<dbReference type="InterPro" id="IPR038765">
    <property type="entry name" value="Papain-like_cys_pep_sf"/>
</dbReference>
<dbReference type="Proteomes" id="UP000032141">
    <property type="component" value="Chromosome C3"/>
</dbReference>
<dbReference type="Pfam" id="PF02902">
    <property type="entry name" value="Peptidase_C48"/>
    <property type="match status" value="1"/>
</dbReference>
<keyword evidence="5" id="KW-0812">Transmembrane</keyword>
<dbReference type="SUPFAM" id="SSF54001">
    <property type="entry name" value="Cysteine proteinases"/>
    <property type="match status" value="1"/>
</dbReference>
<feature type="compositionally biased region" description="Low complexity" evidence="4">
    <location>
        <begin position="433"/>
        <end position="444"/>
    </location>
</feature>
<keyword evidence="5" id="KW-0472">Membrane</keyword>
<evidence type="ECO:0000256" key="1">
    <source>
        <dbReference type="ARBA" id="ARBA00005234"/>
    </source>
</evidence>
<dbReference type="InterPro" id="IPR003653">
    <property type="entry name" value="Peptidase_C48_C"/>
</dbReference>
<evidence type="ECO:0000313" key="7">
    <source>
        <dbReference type="EnsemblPlants" id="Bo3g052100.1"/>
    </source>
</evidence>
<keyword evidence="3" id="KW-0378">Hydrolase</keyword>
<dbReference type="GO" id="GO:0008234">
    <property type="term" value="F:cysteine-type peptidase activity"/>
    <property type="evidence" value="ECO:0007669"/>
    <property type="project" value="InterPro"/>
</dbReference>
<accession>A0A0D3B8P3</accession>
<evidence type="ECO:0000256" key="2">
    <source>
        <dbReference type="ARBA" id="ARBA00022670"/>
    </source>
</evidence>
<feature type="compositionally biased region" description="Basic and acidic residues" evidence="4">
    <location>
        <begin position="279"/>
        <end position="306"/>
    </location>
</feature>
<proteinExistence type="inferred from homology"/>
<evidence type="ECO:0000256" key="5">
    <source>
        <dbReference type="SAM" id="Phobius"/>
    </source>
</evidence>
<name>A0A0D3B8P3_BRAOL</name>
<keyword evidence="2" id="KW-0645">Protease</keyword>
<dbReference type="EnsemblPlants" id="Bo3g052100.1">
    <property type="protein sequence ID" value="Bo3g052100.1"/>
    <property type="gene ID" value="Bo3g052100"/>
</dbReference>
<protein>
    <recommendedName>
        <fullName evidence="6">Ubiquitin-like protease family profile domain-containing protein</fullName>
    </recommendedName>
</protein>
<dbReference type="AlphaFoldDB" id="A0A0D3B8P3"/>
<dbReference type="Gramene" id="Bo3g052100.1">
    <property type="protein sequence ID" value="Bo3g052100.1"/>
    <property type="gene ID" value="Bo3g052100"/>
</dbReference>
<evidence type="ECO:0000256" key="3">
    <source>
        <dbReference type="ARBA" id="ARBA00022801"/>
    </source>
</evidence>
<comment type="similarity">
    <text evidence="1">Belongs to the peptidase C48 family.</text>
</comment>
<reference evidence="7" key="2">
    <citation type="submission" date="2015-03" db="UniProtKB">
        <authorList>
            <consortium name="EnsemblPlants"/>
        </authorList>
    </citation>
    <scope>IDENTIFICATION</scope>
</reference>
<dbReference type="HOGENOM" id="CLU_017415_8_0_1"/>
<feature type="domain" description="Ubiquitin-like protease family profile" evidence="6">
    <location>
        <begin position="511"/>
        <end position="654"/>
    </location>
</feature>
<dbReference type="PANTHER" id="PTHR48449:SF1">
    <property type="entry name" value="DUF1985 DOMAIN-CONTAINING PROTEIN"/>
    <property type="match status" value="1"/>
</dbReference>
<feature type="transmembrane region" description="Helical" evidence="5">
    <location>
        <begin position="715"/>
        <end position="739"/>
    </location>
</feature>
<dbReference type="GO" id="GO:0006508">
    <property type="term" value="P:proteolysis"/>
    <property type="evidence" value="ECO:0007669"/>
    <property type="project" value="UniProtKB-KW"/>
</dbReference>